<evidence type="ECO:0000256" key="11">
    <source>
        <dbReference type="PIRSR" id="PIRSR001589-1"/>
    </source>
</evidence>
<keyword evidence="5 10" id="KW-0067">ATP-binding</keyword>
<proteinExistence type="predicted"/>
<dbReference type="InterPro" id="IPR014729">
    <property type="entry name" value="Rossmann-like_a/b/a_fold"/>
</dbReference>
<dbReference type="Proteomes" id="UP001054889">
    <property type="component" value="Unassembled WGS sequence"/>
</dbReference>
<evidence type="ECO:0000256" key="9">
    <source>
        <dbReference type="ARBA" id="ARBA00060016"/>
    </source>
</evidence>
<feature type="binding site" evidence="12">
    <location>
        <position position="101"/>
    </location>
    <ligand>
        <name>L-glutamine</name>
        <dbReference type="ChEBI" id="CHEBI:58359"/>
    </ligand>
</feature>
<dbReference type="FunFam" id="3.40.50.620:FF:000055">
    <property type="entry name" value="Asparagine synthetase [glutamine-hydrolyzing]"/>
    <property type="match status" value="1"/>
</dbReference>
<dbReference type="NCBIfam" id="NF006949">
    <property type="entry name" value="PRK09431.1"/>
    <property type="match status" value="1"/>
</dbReference>
<feature type="binding site" evidence="12">
    <location>
        <position position="235"/>
    </location>
    <ligand>
        <name>ATP</name>
        <dbReference type="ChEBI" id="CHEBI:30616"/>
    </ligand>
</feature>
<dbReference type="PANTHER" id="PTHR11772">
    <property type="entry name" value="ASPARAGINE SYNTHETASE"/>
    <property type="match status" value="1"/>
</dbReference>
<sequence length="594" mass="66404">MCGILAVLGCAAGDEKEKRARVLELSRRLKHRGPDWSGLRQVGDCYLSHQRLAIVDPASGDQPLYNEDQTVVVTVNGEIYNHQAIREQLAKANHKFRTGSDCEVIAHLYEEHGEEFVDMLDGVFAFVLLDTRSGTFLAARDAIGVTPLYIGWGIDGSVWIASEMKAIHDECEHFEIFPPGHLYSSKNGGGFRRWYNPPWFSEDIPSVPYDPLALRKAFEKAVTKRLMTDVPFGVLLSGGLDSSLVAAVTVRHLEETEAAKRWGNKLHSFCVGLEGSPDLKAAKEVADYLGTVHTEFYFTVQDGIDAIEDVIYHTETYDVTTIRASTPMFLMSRKIKALGVKMVISGEGSDEIFGGYLYFHKAPNKEEFHRETCRKLKALHQYDCLRANKATSAWGLEARVPFLDKEFINEAMSIDPEWKMIRPDLGRIEKWAVRKAFDDEEQPYLPKHILYRQKEQFSDGVGYSWIDGLKAHAASIVSDKMMSNAQYIFPHNTPTTKEAYYYRMIFERFFPQKSAILTVPGGPSVACSTAKAIEWDAQWSGNLDPSGRAALGVHVAAYEEESEKQVKATIAAGASTKKPRTTIEVVANGVAIEG</sequence>
<comment type="pathway">
    <text evidence="1">Amino-acid biosynthesis; L-asparagine biosynthesis; L-asparagine from L-aspartate (L-Gln route): step 1/1.</text>
</comment>
<keyword evidence="7 11" id="KW-0315">Glutamine amidotransferase</keyword>
<dbReference type="EMBL" id="BQKI01000080">
    <property type="protein sequence ID" value="GJN28518.1"/>
    <property type="molecule type" value="Genomic_DNA"/>
</dbReference>
<evidence type="ECO:0000313" key="16">
    <source>
        <dbReference type="Proteomes" id="UP001054889"/>
    </source>
</evidence>
<evidence type="ECO:0000313" key="15">
    <source>
        <dbReference type="EMBL" id="GJN28518.1"/>
    </source>
</evidence>
<dbReference type="Pfam" id="PF13537">
    <property type="entry name" value="GATase_7"/>
    <property type="match status" value="1"/>
</dbReference>
<dbReference type="SUPFAM" id="SSF56235">
    <property type="entry name" value="N-terminal nucleophile aminohydrolases (Ntn hydrolases)"/>
    <property type="match status" value="1"/>
</dbReference>
<evidence type="ECO:0000256" key="6">
    <source>
        <dbReference type="ARBA" id="ARBA00022888"/>
    </source>
</evidence>
<keyword evidence="4 10" id="KW-0547">Nucleotide-binding</keyword>
<dbReference type="AlphaFoldDB" id="A0AAV5F0Y4"/>
<dbReference type="InterPro" id="IPR001962">
    <property type="entry name" value="Asn_synthase"/>
</dbReference>
<dbReference type="GO" id="GO:0006529">
    <property type="term" value="P:asparagine biosynthetic process"/>
    <property type="evidence" value="ECO:0007669"/>
    <property type="project" value="UniProtKB-KW"/>
</dbReference>
<name>A0AAV5F0Y4_ELECO</name>
<dbReference type="GO" id="GO:0006950">
    <property type="term" value="P:response to stress"/>
    <property type="evidence" value="ECO:0007669"/>
    <property type="project" value="UniProtKB-ARBA"/>
</dbReference>
<dbReference type="GO" id="GO:0004066">
    <property type="term" value="F:asparagine synthase (glutamine-hydrolyzing) activity"/>
    <property type="evidence" value="ECO:0007669"/>
    <property type="project" value="UniProtKB-EC"/>
</dbReference>
<reference evidence="15" key="1">
    <citation type="journal article" date="2018" name="DNA Res.">
        <title>Multiple hybrid de novo genome assembly of finger millet, an orphan allotetraploid crop.</title>
        <authorList>
            <person name="Hatakeyama M."/>
            <person name="Aluri S."/>
            <person name="Balachadran M.T."/>
            <person name="Sivarajan S.R."/>
            <person name="Patrignani A."/>
            <person name="Gruter S."/>
            <person name="Poveda L."/>
            <person name="Shimizu-Inatsugi R."/>
            <person name="Baeten J."/>
            <person name="Francoijs K.J."/>
            <person name="Nataraja K.N."/>
            <person name="Reddy Y.A.N."/>
            <person name="Phadnis S."/>
            <person name="Ravikumar R.L."/>
            <person name="Schlapbach R."/>
            <person name="Sreeman S.M."/>
            <person name="Shimizu K.K."/>
        </authorList>
    </citation>
    <scope>NUCLEOTIDE SEQUENCE</scope>
</reference>
<evidence type="ECO:0000256" key="5">
    <source>
        <dbReference type="ARBA" id="ARBA00022840"/>
    </source>
</evidence>
<dbReference type="SUPFAM" id="SSF52402">
    <property type="entry name" value="Adenine nucleotide alpha hydrolases-like"/>
    <property type="match status" value="1"/>
</dbReference>
<feature type="binding site" evidence="12">
    <location>
        <position position="271"/>
    </location>
    <ligand>
        <name>ATP</name>
        <dbReference type="ChEBI" id="CHEBI:30616"/>
    </ligand>
</feature>
<comment type="catalytic activity">
    <reaction evidence="8 10">
        <text>L-aspartate + L-glutamine + ATP + H2O = L-asparagine + L-glutamate + AMP + diphosphate + H(+)</text>
        <dbReference type="Rhea" id="RHEA:12228"/>
        <dbReference type="ChEBI" id="CHEBI:15377"/>
        <dbReference type="ChEBI" id="CHEBI:15378"/>
        <dbReference type="ChEBI" id="CHEBI:29985"/>
        <dbReference type="ChEBI" id="CHEBI:29991"/>
        <dbReference type="ChEBI" id="CHEBI:30616"/>
        <dbReference type="ChEBI" id="CHEBI:33019"/>
        <dbReference type="ChEBI" id="CHEBI:58048"/>
        <dbReference type="ChEBI" id="CHEBI:58359"/>
        <dbReference type="ChEBI" id="CHEBI:456215"/>
        <dbReference type="EC" id="6.3.5.4"/>
    </reaction>
</comment>
<gene>
    <name evidence="15" type="primary">gb16656</name>
    <name evidence="15" type="ORF">PR202_gb16656</name>
</gene>
<dbReference type="InterPro" id="IPR006426">
    <property type="entry name" value="Asn_synth_AEB"/>
</dbReference>
<dbReference type="InterPro" id="IPR033738">
    <property type="entry name" value="AsnB_N"/>
</dbReference>
<evidence type="ECO:0000256" key="7">
    <source>
        <dbReference type="ARBA" id="ARBA00022962"/>
    </source>
</evidence>
<evidence type="ECO:0000256" key="1">
    <source>
        <dbReference type="ARBA" id="ARBA00005187"/>
    </source>
</evidence>
<dbReference type="CDD" id="cd01991">
    <property type="entry name" value="Asn_synthase_B_C"/>
    <property type="match status" value="1"/>
</dbReference>
<dbReference type="InterPro" id="IPR017932">
    <property type="entry name" value="GATase_2_dom"/>
</dbReference>
<feature type="domain" description="Glutamine amidotransferase type-2" evidence="14">
    <location>
        <begin position="2"/>
        <end position="188"/>
    </location>
</feature>
<dbReference type="InterPro" id="IPR029055">
    <property type="entry name" value="Ntn_hydrolases_N"/>
</dbReference>
<feature type="binding site" evidence="12">
    <location>
        <begin position="345"/>
        <end position="346"/>
    </location>
    <ligand>
        <name>ATP</name>
        <dbReference type="ChEBI" id="CHEBI:30616"/>
    </ligand>
</feature>
<evidence type="ECO:0000256" key="2">
    <source>
        <dbReference type="ARBA" id="ARBA00022598"/>
    </source>
</evidence>
<comment type="caution">
    <text evidence="15">The sequence shown here is derived from an EMBL/GenBank/DDBJ whole genome shotgun (WGS) entry which is preliminary data.</text>
</comment>
<dbReference type="EC" id="6.3.5.4" evidence="10"/>
<evidence type="ECO:0000256" key="10">
    <source>
        <dbReference type="PIRNR" id="PIRNR001589"/>
    </source>
</evidence>
<feature type="site" description="Important for beta-aspartyl-AMP intermediate formation" evidence="13">
    <location>
        <position position="347"/>
    </location>
</feature>
<evidence type="ECO:0000259" key="14">
    <source>
        <dbReference type="PROSITE" id="PS51278"/>
    </source>
</evidence>
<keyword evidence="3 11" id="KW-0028">Amino-acid biosynthesis</keyword>
<organism evidence="15 16">
    <name type="scientific">Eleusine coracana subsp. coracana</name>
    <dbReference type="NCBI Taxonomy" id="191504"/>
    <lineage>
        <taxon>Eukaryota</taxon>
        <taxon>Viridiplantae</taxon>
        <taxon>Streptophyta</taxon>
        <taxon>Embryophyta</taxon>
        <taxon>Tracheophyta</taxon>
        <taxon>Spermatophyta</taxon>
        <taxon>Magnoliopsida</taxon>
        <taxon>Liliopsida</taxon>
        <taxon>Poales</taxon>
        <taxon>Poaceae</taxon>
        <taxon>PACMAD clade</taxon>
        <taxon>Chloridoideae</taxon>
        <taxon>Cynodonteae</taxon>
        <taxon>Eleusininae</taxon>
        <taxon>Eleusine</taxon>
    </lineage>
</organism>
<dbReference type="PANTHER" id="PTHR11772:SF48">
    <property type="entry name" value="ASPARAGINE SYNTHETASE [GLUTAMINE-HYDROLYZING] 1"/>
    <property type="match status" value="1"/>
</dbReference>
<evidence type="ECO:0000256" key="8">
    <source>
        <dbReference type="ARBA" id="ARBA00048741"/>
    </source>
</evidence>
<evidence type="ECO:0000256" key="13">
    <source>
        <dbReference type="PIRSR" id="PIRSR001589-3"/>
    </source>
</evidence>
<dbReference type="Pfam" id="PF00733">
    <property type="entry name" value="Asn_synthase"/>
    <property type="match status" value="1"/>
</dbReference>
<keyword evidence="16" id="KW-1185">Reference proteome</keyword>
<evidence type="ECO:0000256" key="3">
    <source>
        <dbReference type="ARBA" id="ARBA00022605"/>
    </source>
</evidence>
<feature type="active site" description="For GATase activity" evidence="11">
    <location>
        <position position="2"/>
    </location>
</feature>
<dbReference type="FunFam" id="3.60.20.10:FF:000024">
    <property type="entry name" value="Asparagine synthetase [glutamine-hydrolyzing]"/>
    <property type="match status" value="1"/>
</dbReference>
<evidence type="ECO:0000256" key="4">
    <source>
        <dbReference type="ARBA" id="ARBA00022741"/>
    </source>
</evidence>
<reference evidence="15" key="2">
    <citation type="submission" date="2021-12" db="EMBL/GenBank/DDBJ databases">
        <title>Resequencing data analysis of finger millet.</title>
        <authorList>
            <person name="Hatakeyama M."/>
            <person name="Aluri S."/>
            <person name="Balachadran M.T."/>
            <person name="Sivarajan S.R."/>
            <person name="Poveda L."/>
            <person name="Shimizu-Inatsugi R."/>
            <person name="Schlapbach R."/>
            <person name="Sreeman S.M."/>
            <person name="Shimizu K.K."/>
        </authorList>
    </citation>
    <scope>NUCLEOTIDE SEQUENCE</scope>
</reference>
<dbReference type="Gene3D" id="3.40.50.620">
    <property type="entry name" value="HUPs"/>
    <property type="match status" value="1"/>
</dbReference>
<keyword evidence="6 11" id="KW-0061">Asparagine biosynthesis</keyword>
<dbReference type="CDD" id="cd00712">
    <property type="entry name" value="AsnB"/>
    <property type="match status" value="1"/>
</dbReference>
<evidence type="ECO:0000256" key="12">
    <source>
        <dbReference type="PIRSR" id="PIRSR001589-2"/>
    </source>
</evidence>
<dbReference type="PIRSF" id="PIRSF001589">
    <property type="entry name" value="Asn_synthetase_glu-h"/>
    <property type="match status" value="1"/>
</dbReference>
<dbReference type="GO" id="GO:0005524">
    <property type="term" value="F:ATP binding"/>
    <property type="evidence" value="ECO:0007669"/>
    <property type="project" value="UniProtKB-KW"/>
</dbReference>
<comment type="function">
    <text evidence="9">Essential for nitrogen assimilation, distribution and remobilization within the plant via the phloem.</text>
</comment>
<accession>A0AAV5F0Y4</accession>
<protein>
    <recommendedName>
        <fullName evidence="10">Asparagine synthetase [glutamine-hydrolyzing]</fullName>
        <ecNumber evidence="10">6.3.5.4</ecNumber>
    </recommendedName>
</protein>
<dbReference type="PROSITE" id="PS51278">
    <property type="entry name" value="GATASE_TYPE_2"/>
    <property type="match status" value="1"/>
</dbReference>
<keyword evidence="2" id="KW-0436">Ligase</keyword>
<dbReference type="GO" id="GO:0005829">
    <property type="term" value="C:cytosol"/>
    <property type="evidence" value="ECO:0007669"/>
    <property type="project" value="TreeGrafter"/>
</dbReference>
<dbReference type="InterPro" id="IPR050795">
    <property type="entry name" value="Asn_Synthetase"/>
</dbReference>
<dbReference type="Gene3D" id="3.60.20.10">
    <property type="entry name" value="Glutamine Phosphoribosylpyrophosphate, subunit 1, domain 1"/>
    <property type="match status" value="1"/>
</dbReference>